<reference evidence="2" key="1">
    <citation type="submission" date="2016-11" db="EMBL/GenBank/DDBJ databases">
        <authorList>
            <person name="Schniete J.K."/>
            <person name="Salih T."/>
            <person name="Algora Gallardo L."/>
            <person name="Martinez Fernandez S."/>
            <person name="Herron P.R."/>
        </authorList>
    </citation>
    <scope>NUCLEOTIDE SEQUENCE [LARGE SCALE GENOMIC DNA]</scope>
    <source>
        <strain evidence="2">DSM 41896</strain>
    </source>
</reference>
<dbReference type="Gene3D" id="3.40.1000.10">
    <property type="entry name" value="Mog1/PsbP, alpha/beta/alpha sandwich"/>
    <property type="match status" value="1"/>
</dbReference>
<protein>
    <recommendedName>
        <fullName evidence="3">DUF1795 domain-containing protein</fullName>
    </recommendedName>
</protein>
<sequence>MPATLPVPISFRLPDGWLPVRPEPGDGWEAAPGVAFAAVHPLPDAGFSANITIDGEIPPDAATLADLADESVDHLRGIAASVSVAARREVGSAEAPALTQRLTFSAVRGDTRRDLVQSQVYLSLEDVDDPHKRAVIRLALTATAAQHDAVLADFQEFLRTVRPSTGTEA</sequence>
<proteinExistence type="predicted"/>
<name>A0A1V6MK98_9ACTN</name>
<dbReference type="AlphaFoldDB" id="A0A1V6MK98"/>
<gene>
    <name evidence="1" type="ORF">BM536_031690</name>
</gene>
<evidence type="ECO:0000313" key="2">
    <source>
        <dbReference type="Proteomes" id="UP000184286"/>
    </source>
</evidence>
<comment type="caution">
    <text evidence="1">The sequence shown here is derived from an EMBL/GenBank/DDBJ whole genome shotgun (WGS) entry which is preliminary data.</text>
</comment>
<evidence type="ECO:0000313" key="1">
    <source>
        <dbReference type="EMBL" id="OQD52692.1"/>
    </source>
</evidence>
<reference evidence="1 2" key="2">
    <citation type="submission" date="2017-02" db="EMBL/GenBank/DDBJ databases">
        <title>Draft genome sequence of Streptomyces phaeoluteigriseus type strain DSM41896.</title>
        <authorList>
            <person name="Salih T.S."/>
            <person name="Algora Gallardo L."/>
            <person name="Melo Santos T."/>
            <person name="Filgueira Martinez S."/>
            <person name="Herron P.R."/>
        </authorList>
    </citation>
    <scope>NUCLEOTIDE SEQUENCE [LARGE SCALE GENOMIC DNA]</scope>
    <source>
        <strain evidence="1 2">DSM 41896</strain>
    </source>
</reference>
<dbReference type="STRING" id="114686.BM536_031690"/>
<accession>A0A1V6MK98</accession>
<dbReference type="Proteomes" id="UP000184286">
    <property type="component" value="Unassembled WGS sequence"/>
</dbReference>
<organism evidence="1 2">
    <name type="scientific">Streptomyces phaeoluteigriseus</name>
    <dbReference type="NCBI Taxonomy" id="114686"/>
    <lineage>
        <taxon>Bacteria</taxon>
        <taxon>Bacillati</taxon>
        <taxon>Actinomycetota</taxon>
        <taxon>Actinomycetes</taxon>
        <taxon>Kitasatosporales</taxon>
        <taxon>Streptomycetaceae</taxon>
        <taxon>Streptomyces</taxon>
        <taxon>Streptomyces aurantiacus group</taxon>
    </lineage>
</organism>
<dbReference type="OrthoDB" id="3686643at2"/>
<evidence type="ECO:0008006" key="3">
    <source>
        <dbReference type="Google" id="ProtNLM"/>
    </source>
</evidence>
<dbReference type="RefSeq" id="WP_094103795.1">
    <property type="nucleotide sequence ID" value="NZ_MPOH02000019.1"/>
</dbReference>
<dbReference type="EMBL" id="MPOH02000019">
    <property type="protein sequence ID" value="OQD52692.1"/>
    <property type="molecule type" value="Genomic_DNA"/>
</dbReference>